<reference evidence="1 2" key="1">
    <citation type="submission" date="2019-04" db="EMBL/GenBank/DDBJ databases">
        <authorList>
            <consortium name="Wellcome Sanger Institute Data Sharing"/>
        </authorList>
    </citation>
    <scope>NUCLEOTIDE SEQUENCE [LARGE SCALE GENOMIC DNA]</scope>
</reference>
<dbReference type="OrthoDB" id="10013535at2759"/>
<dbReference type="Proteomes" id="UP000694397">
    <property type="component" value="Chromosome 2"/>
</dbReference>
<sequence length="181" mass="20580">MSFRSFAVISVPTAIPLRVKSVSEPQPSVGYSFQQSHKEAPQPLSFQRCAATQSALVSHFSTKSQSSNKPQSLVQKEQPWIRLHEDATLSSSRRHYLHFDPEAPKDSLDLHLKATYDHHQDFLWSKNQTLYQKETFTDDHGLLLKEKPPDCGIENVELRVWTDPHKSSIFSIKGPIGESKL</sequence>
<dbReference type="Pfam" id="PF12494">
    <property type="entry name" value="DUF3695"/>
    <property type="match status" value="1"/>
</dbReference>
<evidence type="ECO:0000313" key="1">
    <source>
        <dbReference type="Ensembl" id="ENSSFOP00015033567.2"/>
    </source>
</evidence>
<accession>A0A8C9V7S7</accession>
<organism evidence="1 2">
    <name type="scientific">Scleropages formosus</name>
    <name type="common">Asian bonytongue</name>
    <name type="synonym">Osteoglossum formosum</name>
    <dbReference type="NCBI Taxonomy" id="113540"/>
    <lineage>
        <taxon>Eukaryota</taxon>
        <taxon>Metazoa</taxon>
        <taxon>Chordata</taxon>
        <taxon>Craniata</taxon>
        <taxon>Vertebrata</taxon>
        <taxon>Euteleostomi</taxon>
        <taxon>Actinopterygii</taxon>
        <taxon>Neopterygii</taxon>
        <taxon>Teleostei</taxon>
        <taxon>Osteoglossocephala</taxon>
        <taxon>Osteoglossomorpha</taxon>
        <taxon>Osteoglossiformes</taxon>
        <taxon>Osteoglossidae</taxon>
        <taxon>Scleropages</taxon>
    </lineage>
</organism>
<name>A0A8C9V7S7_SCLFO</name>
<reference evidence="1" key="3">
    <citation type="submission" date="2025-09" db="UniProtKB">
        <authorList>
            <consortium name="Ensembl"/>
        </authorList>
    </citation>
    <scope>IDENTIFICATION</scope>
</reference>
<evidence type="ECO:0000313" key="2">
    <source>
        <dbReference type="Proteomes" id="UP000694397"/>
    </source>
</evidence>
<dbReference type="AlphaFoldDB" id="A0A8C9V7S7"/>
<protein>
    <submittedName>
        <fullName evidence="1">Uncharacterized protein</fullName>
    </submittedName>
</protein>
<dbReference type="Ensembl" id="ENSSFOT00015033944.2">
    <property type="protein sequence ID" value="ENSSFOP00015033567.2"/>
    <property type="gene ID" value="ENSSFOG00015021430.2"/>
</dbReference>
<dbReference type="GeneTree" id="ENSGT00940000173571"/>
<proteinExistence type="predicted"/>
<reference evidence="1" key="2">
    <citation type="submission" date="2025-08" db="UniProtKB">
        <authorList>
            <consortium name="Ensembl"/>
        </authorList>
    </citation>
    <scope>IDENTIFICATION</scope>
</reference>
<dbReference type="InterPro" id="IPR022179">
    <property type="entry name" value="CFAP276"/>
</dbReference>
<keyword evidence="2" id="KW-1185">Reference proteome</keyword>